<evidence type="ECO:0000313" key="2">
    <source>
        <dbReference type="EMBL" id="KKK84432.1"/>
    </source>
</evidence>
<dbReference type="EMBL" id="LAZR01051780">
    <property type="protein sequence ID" value="KKK84432.1"/>
    <property type="molecule type" value="Genomic_DNA"/>
</dbReference>
<dbReference type="SUPFAM" id="SSF51338">
    <property type="entry name" value="Composite domain of metallo-dependent hydrolases"/>
    <property type="match status" value="1"/>
</dbReference>
<dbReference type="Gene3D" id="3.20.20.140">
    <property type="entry name" value="Metal-dependent hydrolases"/>
    <property type="match status" value="2"/>
</dbReference>
<dbReference type="InterPro" id="IPR013108">
    <property type="entry name" value="Amidohydro_3"/>
</dbReference>
<name>A0A0F8YSP3_9ZZZZ</name>
<feature type="non-terminal residue" evidence="2">
    <location>
        <position position="1"/>
    </location>
</feature>
<dbReference type="Pfam" id="PF07969">
    <property type="entry name" value="Amidohydro_3"/>
    <property type="match status" value="1"/>
</dbReference>
<dbReference type="GO" id="GO:0016810">
    <property type="term" value="F:hydrolase activity, acting on carbon-nitrogen (but not peptide) bonds"/>
    <property type="evidence" value="ECO:0007669"/>
    <property type="project" value="InterPro"/>
</dbReference>
<dbReference type="AlphaFoldDB" id="A0A0F8YSP3"/>
<proteinExistence type="predicted"/>
<dbReference type="InterPro" id="IPR032466">
    <property type="entry name" value="Metal_Hydrolase"/>
</dbReference>
<reference evidence="2" key="1">
    <citation type="journal article" date="2015" name="Nature">
        <title>Complex archaea that bridge the gap between prokaryotes and eukaryotes.</title>
        <authorList>
            <person name="Spang A."/>
            <person name="Saw J.H."/>
            <person name="Jorgensen S.L."/>
            <person name="Zaremba-Niedzwiedzka K."/>
            <person name="Martijn J."/>
            <person name="Lind A.E."/>
            <person name="van Eijk R."/>
            <person name="Schleper C."/>
            <person name="Guy L."/>
            <person name="Ettema T.J."/>
        </authorList>
    </citation>
    <scope>NUCLEOTIDE SEQUENCE</scope>
</reference>
<comment type="caution">
    <text evidence="2">The sequence shown here is derived from an EMBL/GenBank/DDBJ whole genome shotgun (WGS) entry which is preliminary data.</text>
</comment>
<protein>
    <recommendedName>
        <fullName evidence="1">Amidohydrolase 3 domain-containing protein</fullName>
    </recommendedName>
</protein>
<organism evidence="2">
    <name type="scientific">marine sediment metagenome</name>
    <dbReference type="NCBI Taxonomy" id="412755"/>
    <lineage>
        <taxon>unclassified sequences</taxon>
        <taxon>metagenomes</taxon>
        <taxon>ecological metagenomes</taxon>
    </lineage>
</organism>
<dbReference type="InterPro" id="IPR011059">
    <property type="entry name" value="Metal-dep_hydrolase_composite"/>
</dbReference>
<accession>A0A0F8YSP3</accession>
<sequence>LSEYFNILAERGLALNYSTLVGHGNIRASVMGYVDRDPTADEMLGMKRLLEEALDAGALGLSTGLIYPPGIYTKPPEIEALALHGASYRKGKGFVYASHMRSEGERLLESIAETLEVARVSGARVNISHLKASDRSNWHKAEEAIGLIEAARTDGLRVSCDRYPYTASSTDLDAVLPAWMYEGGPARELERLESPEIRARLRTECPIDLDKAGVIVVSSVQSAQGRWMVGLTLAAISESLGMDPLEALCKVLVDEQLRVEAIFHVMSEANMERFLELPYCMVGSDSSARSFDGITAKGRPHPRGFGSFPKFLSWWKGPLEEAVRKITGLPAEVFGLEGRGIIKEGFYADLCVFDPDRVKDRASFDEPFKRPEGMEHVVVNGVISVTKGKSTGQRGGRGLGP</sequence>
<dbReference type="SUPFAM" id="SSF51556">
    <property type="entry name" value="Metallo-dependent hydrolases"/>
    <property type="match status" value="1"/>
</dbReference>
<gene>
    <name evidence="2" type="ORF">LCGC14_2783400</name>
</gene>
<feature type="domain" description="Amidohydrolase 3" evidence="1">
    <location>
        <begin position="318"/>
        <end position="384"/>
    </location>
</feature>
<evidence type="ECO:0000259" key="1">
    <source>
        <dbReference type="Pfam" id="PF07969"/>
    </source>
</evidence>